<protein>
    <submittedName>
        <fullName evidence="2">Lipocalin family protein</fullName>
    </submittedName>
</protein>
<dbReference type="Proteomes" id="UP001139462">
    <property type="component" value="Unassembled WGS sequence"/>
</dbReference>
<dbReference type="InterPro" id="IPR024311">
    <property type="entry name" value="Lipocalin-like"/>
</dbReference>
<dbReference type="EMBL" id="JAIRBB010000001">
    <property type="protein sequence ID" value="MCG2430065.1"/>
    <property type="molecule type" value="Genomic_DNA"/>
</dbReference>
<organism evidence="2 3">
    <name type="scientific">Aequorivita xiaoshiensis</name>
    <dbReference type="NCBI Taxonomy" id="2874476"/>
    <lineage>
        <taxon>Bacteria</taxon>
        <taxon>Pseudomonadati</taxon>
        <taxon>Bacteroidota</taxon>
        <taxon>Flavobacteriia</taxon>
        <taxon>Flavobacteriales</taxon>
        <taxon>Flavobacteriaceae</taxon>
        <taxon>Aequorivita</taxon>
    </lineage>
</organism>
<dbReference type="RefSeq" id="WP_237606797.1">
    <property type="nucleotide sequence ID" value="NZ_JAIRBB010000001.1"/>
</dbReference>
<dbReference type="AlphaFoldDB" id="A0A9X1U3R4"/>
<evidence type="ECO:0000259" key="1">
    <source>
        <dbReference type="Pfam" id="PF13648"/>
    </source>
</evidence>
<feature type="domain" description="Lipocalin-like" evidence="1">
    <location>
        <begin position="30"/>
        <end position="138"/>
    </location>
</feature>
<gene>
    <name evidence="2" type="ORF">K8344_02950</name>
</gene>
<name>A0A9X1U3R4_9FLAO</name>
<keyword evidence="3" id="KW-1185">Reference proteome</keyword>
<proteinExistence type="predicted"/>
<dbReference type="Pfam" id="PF13648">
    <property type="entry name" value="Lipocalin_4"/>
    <property type="match status" value="1"/>
</dbReference>
<comment type="caution">
    <text evidence="2">The sequence shown here is derived from an EMBL/GenBank/DDBJ whole genome shotgun (WGS) entry which is preliminary data.</text>
</comment>
<dbReference type="PROSITE" id="PS51257">
    <property type="entry name" value="PROKAR_LIPOPROTEIN"/>
    <property type="match status" value="1"/>
</dbReference>
<sequence>MKKIFIALFTIVLFTSCSSDDDSNSAETSIVGSWSLTEMNVAIPVDLNNDGSFNRNLIDEIPCIEGTSNFSANNDFSQSFSVITQEEINGEIVFACQGTERNEGTYEIVGGQIKFTIEGPEPLTETFDYTLNDNTLKIIMPTDDYGTLEMISQRD</sequence>
<accession>A0A9X1U3R4</accession>
<evidence type="ECO:0000313" key="3">
    <source>
        <dbReference type="Proteomes" id="UP001139462"/>
    </source>
</evidence>
<evidence type="ECO:0000313" key="2">
    <source>
        <dbReference type="EMBL" id="MCG2430065.1"/>
    </source>
</evidence>
<reference evidence="2" key="1">
    <citation type="submission" date="2021-09" db="EMBL/GenBank/DDBJ databases">
        <title>Genome of Aequorivita sp. strain F64183.</title>
        <authorList>
            <person name="Wang Y."/>
        </authorList>
    </citation>
    <scope>NUCLEOTIDE SEQUENCE</scope>
    <source>
        <strain evidence="2">F64183</strain>
    </source>
</reference>